<dbReference type="Proteomes" id="UP000326702">
    <property type="component" value="Chromosome"/>
</dbReference>
<organism evidence="1 2">
    <name type="scientific">Luteimicrobium xylanilyticum</name>
    <dbReference type="NCBI Taxonomy" id="1133546"/>
    <lineage>
        <taxon>Bacteria</taxon>
        <taxon>Bacillati</taxon>
        <taxon>Actinomycetota</taxon>
        <taxon>Actinomycetes</taxon>
        <taxon>Micrococcales</taxon>
        <taxon>Luteimicrobium</taxon>
    </lineage>
</organism>
<dbReference type="RefSeq" id="WP_036951997.1">
    <property type="nucleotide sequence ID" value="NZ_BAABIH010000001.1"/>
</dbReference>
<name>A0A5P9QB08_9MICO</name>
<accession>A0A5P9QB08</accession>
<evidence type="ECO:0000313" key="1">
    <source>
        <dbReference type="EMBL" id="QFU97615.1"/>
    </source>
</evidence>
<dbReference type="AlphaFoldDB" id="A0A5P9QB08"/>
<dbReference type="EMBL" id="CP045529">
    <property type="protein sequence ID" value="QFU97615.1"/>
    <property type="molecule type" value="Genomic_DNA"/>
</dbReference>
<evidence type="ECO:0000313" key="2">
    <source>
        <dbReference type="Proteomes" id="UP000326702"/>
    </source>
</evidence>
<dbReference type="KEGG" id="lxl:KDY119_01114"/>
<reference evidence="1 2" key="1">
    <citation type="submission" date="2019-10" db="EMBL/GenBank/DDBJ databases">
        <title>Genome sequence of Luteimicrobium xylanilyticum HY-24.</title>
        <authorList>
            <person name="Kim D.Y."/>
            <person name="Park H.-Y."/>
        </authorList>
    </citation>
    <scope>NUCLEOTIDE SEQUENCE [LARGE SCALE GENOMIC DNA]</scope>
    <source>
        <strain evidence="1 2">HY-24</strain>
    </source>
</reference>
<protein>
    <submittedName>
        <fullName evidence="1">Uncharacterized protein</fullName>
    </submittedName>
</protein>
<keyword evidence="2" id="KW-1185">Reference proteome</keyword>
<proteinExistence type="predicted"/>
<sequence length="93" mass="9931">MSEGWPDGTPAWTVGDRVVVRRRLRGAEAGDHLWTDVIGVVLALDDAGVTLQPDRARPRPEGAPAPPTVRVGAADVVAAKRVPPRPVRRPSRG</sequence>
<gene>
    <name evidence="1" type="ORF">KDY119_01114</name>
</gene>